<protein>
    <submittedName>
        <fullName evidence="1">Uncharacterized protein</fullName>
    </submittedName>
</protein>
<keyword evidence="2" id="KW-1185">Reference proteome</keyword>
<evidence type="ECO:0000313" key="1">
    <source>
        <dbReference type="EMBL" id="GGD30725.1"/>
    </source>
</evidence>
<reference evidence="1" key="1">
    <citation type="journal article" date="2014" name="Int. J. Syst. Evol. Microbiol.">
        <title>Complete genome sequence of Corynebacterium casei LMG S-19264T (=DSM 44701T), isolated from a smear-ripened cheese.</title>
        <authorList>
            <consortium name="US DOE Joint Genome Institute (JGI-PGF)"/>
            <person name="Walter F."/>
            <person name="Albersmeier A."/>
            <person name="Kalinowski J."/>
            <person name="Ruckert C."/>
        </authorList>
    </citation>
    <scope>NUCLEOTIDE SEQUENCE</scope>
    <source>
        <strain evidence="1">CGMCC 1.12506</strain>
    </source>
</reference>
<comment type="caution">
    <text evidence="1">The sequence shown here is derived from an EMBL/GenBank/DDBJ whole genome shotgun (WGS) entry which is preliminary data.</text>
</comment>
<reference evidence="1" key="2">
    <citation type="submission" date="2020-09" db="EMBL/GenBank/DDBJ databases">
        <authorList>
            <person name="Sun Q."/>
            <person name="Zhou Y."/>
        </authorList>
    </citation>
    <scope>NUCLEOTIDE SEQUENCE</scope>
    <source>
        <strain evidence="1">CGMCC 1.12506</strain>
    </source>
</reference>
<dbReference type="AlphaFoldDB" id="A0A916Y4P5"/>
<dbReference type="RefSeq" id="WP_188362541.1">
    <property type="nucleotide sequence ID" value="NZ_BMFG01000008.1"/>
</dbReference>
<proteinExistence type="predicted"/>
<dbReference type="Proteomes" id="UP000625735">
    <property type="component" value="Unassembled WGS sequence"/>
</dbReference>
<dbReference type="EMBL" id="BMFG01000008">
    <property type="protein sequence ID" value="GGD30725.1"/>
    <property type="molecule type" value="Genomic_DNA"/>
</dbReference>
<evidence type="ECO:0000313" key="2">
    <source>
        <dbReference type="Proteomes" id="UP000625735"/>
    </source>
</evidence>
<accession>A0A916Y4P5</accession>
<sequence>MEHHFLLTDQEFEEQFANALVDPTLFTHEAHLRLAWIHIMKYGEPIAIQNITTQLQNYVRHLGATGKYNDTLTVAAIKVVKHFMQKQKLATFHEFITSYPQLKQNFKNCIDQHYSTDIFKCEKAKEKYLEPDLLAFT</sequence>
<name>A0A916Y4P5_9FLAO</name>
<gene>
    <name evidence="1" type="ORF">GCM10011343_21100</name>
</gene>
<organism evidence="1 2">
    <name type="scientific">Flavobacterium orientale</name>
    <dbReference type="NCBI Taxonomy" id="1756020"/>
    <lineage>
        <taxon>Bacteria</taxon>
        <taxon>Pseudomonadati</taxon>
        <taxon>Bacteroidota</taxon>
        <taxon>Flavobacteriia</taxon>
        <taxon>Flavobacteriales</taxon>
        <taxon>Flavobacteriaceae</taxon>
        <taxon>Flavobacterium</taxon>
    </lineage>
</organism>